<organism evidence="3 4">
    <name type="scientific">Chlorella sorokiniana</name>
    <name type="common">Freshwater green alga</name>
    <dbReference type="NCBI Taxonomy" id="3076"/>
    <lineage>
        <taxon>Eukaryota</taxon>
        <taxon>Viridiplantae</taxon>
        <taxon>Chlorophyta</taxon>
        <taxon>core chlorophytes</taxon>
        <taxon>Trebouxiophyceae</taxon>
        <taxon>Chlorellales</taxon>
        <taxon>Chlorellaceae</taxon>
        <taxon>Chlorella clade</taxon>
        <taxon>Chlorella</taxon>
    </lineage>
</organism>
<accession>A0A2P6TF22</accession>
<comment type="caution">
    <text evidence="3">The sequence shown here is derived from an EMBL/GenBank/DDBJ whole genome shotgun (WGS) entry which is preliminary data.</text>
</comment>
<keyword evidence="4" id="KW-1185">Reference proteome</keyword>
<dbReference type="InterPro" id="IPR036869">
    <property type="entry name" value="J_dom_sf"/>
</dbReference>
<dbReference type="PROSITE" id="PS50076">
    <property type="entry name" value="DNAJ_2"/>
    <property type="match status" value="1"/>
</dbReference>
<evidence type="ECO:0000259" key="2">
    <source>
        <dbReference type="PROSITE" id="PS50076"/>
    </source>
</evidence>
<dbReference type="Pfam" id="PF00226">
    <property type="entry name" value="DnaJ"/>
    <property type="match status" value="1"/>
</dbReference>
<proteinExistence type="predicted"/>
<dbReference type="PANTHER" id="PTHR24074">
    <property type="entry name" value="CO-CHAPERONE PROTEIN DJLA"/>
    <property type="match status" value="1"/>
</dbReference>
<dbReference type="Proteomes" id="UP000239899">
    <property type="component" value="Unassembled WGS sequence"/>
</dbReference>
<dbReference type="OrthoDB" id="514735at2759"/>
<evidence type="ECO:0000256" key="1">
    <source>
        <dbReference type="SAM" id="Coils"/>
    </source>
</evidence>
<feature type="coiled-coil region" evidence="1">
    <location>
        <begin position="211"/>
        <end position="238"/>
    </location>
</feature>
<keyword evidence="1" id="KW-0175">Coiled coil</keyword>
<feature type="domain" description="J" evidence="2">
    <location>
        <begin position="2"/>
        <end position="84"/>
    </location>
</feature>
<sequence>MDPYAVLGLQPGATKAEIKKAFRQKAMAHHPDMHTTASEHVRAANDKAFKALNEAYQSLMDGSHRSGPQGRAAAYGRGTYGAYPGSYGGSYGAAGSRAGGGFDPNYNPFQSYYRQGTGGSYWGWKQYARRGGSGLDFASLLRSFAGLGRAHAAAMTALGLLVAGGLLVAEPLTSSLWASHNDGKLFAAIEAEAAAKKQRKEAEAVAALQAARAARVAMAAAQQQQAQQQQQQQQQSAQTQTERTHRLPFKHVTQLDLYNILNKEDAVGFDSGDGWLSRQLEDLPEGGTVRLVLSGPPSSAQQVRNLQREDDEETLAIQEQLAAFLRQWASEDSAGGSLTALPTKPFKRASGQDYLDEDSVGNLLLKRAKIRSAVSSNTSPDLAAALRGVTHIKLFLAGKGVRAGVSQEELASLAAEVGMGLVLPSGQGLGLVGTPPSAKPL</sequence>
<gene>
    <name evidence="3" type="ORF">C2E21_8186</name>
</gene>
<dbReference type="CDD" id="cd06257">
    <property type="entry name" value="DnaJ"/>
    <property type="match status" value="1"/>
</dbReference>
<dbReference type="SUPFAM" id="SSF46565">
    <property type="entry name" value="Chaperone J-domain"/>
    <property type="match status" value="1"/>
</dbReference>
<dbReference type="PRINTS" id="PR00625">
    <property type="entry name" value="JDOMAIN"/>
</dbReference>
<protein>
    <submittedName>
        <fullName evidence="3">Chaperone dnaJ 72</fullName>
    </submittedName>
</protein>
<dbReference type="Gene3D" id="1.10.287.110">
    <property type="entry name" value="DnaJ domain"/>
    <property type="match status" value="1"/>
</dbReference>
<dbReference type="InterPro" id="IPR001623">
    <property type="entry name" value="DnaJ_domain"/>
</dbReference>
<name>A0A2P6TF22_CHLSO</name>
<dbReference type="InterPro" id="IPR050817">
    <property type="entry name" value="DjlA_DnaK_co-chaperone"/>
</dbReference>
<dbReference type="STRING" id="3076.A0A2P6TF22"/>
<dbReference type="EMBL" id="LHPG02000019">
    <property type="protein sequence ID" value="PRW32569.1"/>
    <property type="molecule type" value="Genomic_DNA"/>
</dbReference>
<dbReference type="SMART" id="SM00271">
    <property type="entry name" value="DnaJ"/>
    <property type="match status" value="1"/>
</dbReference>
<reference evidence="3 4" key="1">
    <citation type="journal article" date="2018" name="Plant J.">
        <title>Genome sequences of Chlorella sorokiniana UTEX 1602 and Micractinium conductrix SAG 241.80: implications to maltose excretion by a green alga.</title>
        <authorList>
            <person name="Arriola M.B."/>
            <person name="Velmurugan N."/>
            <person name="Zhang Y."/>
            <person name="Plunkett M.H."/>
            <person name="Hondzo H."/>
            <person name="Barney B.M."/>
        </authorList>
    </citation>
    <scope>NUCLEOTIDE SEQUENCE [LARGE SCALE GENOMIC DNA]</scope>
    <source>
        <strain evidence="4">UTEX 1602</strain>
    </source>
</reference>
<dbReference type="AlphaFoldDB" id="A0A2P6TF22"/>
<evidence type="ECO:0000313" key="4">
    <source>
        <dbReference type="Proteomes" id="UP000239899"/>
    </source>
</evidence>
<evidence type="ECO:0000313" key="3">
    <source>
        <dbReference type="EMBL" id="PRW32569.1"/>
    </source>
</evidence>